<keyword evidence="3" id="KW-0808">Transferase</keyword>
<proteinExistence type="predicted"/>
<evidence type="ECO:0000259" key="2">
    <source>
        <dbReference type="Pfam" id="PF13439"/>
    </source>
</evidence>
<dbReference type="CDD" id="cd03811">
    <property type="entry name" value="GT4_GT28_WabH-like"/>
    <property type="match status" value="1"/>
</dbReference>
<dbReference type="EC" id="2.4.-.-" evidence="3"/>
<dbReference type="PANTHER" id="PTHR12526">
    <property type="entry name" value="GLYCOSYLTRANSFERASE"/>
    <property type="match status" value="1"/>
</dbReference>
<dbReference type="Gene3D" id="3.40.50.2000">
    <property type="entry name" value="Glycogen Phosphorylase B"/>
    <property type="match status" value="2"/>
</dbReference>
<dbReference type="PANTHER" id="PTHR12526:SF630">
    <property type="entry name" value="GLYCOSYLTRANSFERASE"/>
    <property type="match status" value="1"/>
</dbReference>
<sequence length="379" mass="43807">MSAERKKVLFLIRSLGKGGAERVLVNLLNRFDLNTYEVDLCLVMDLNIYDQEINRQINRVTLFKSYFLVRVLTFLYTRYNINLLWKSTVNRKLRERYDVAISFADSSYTDLLFMLDHQPRKTITWVHSSYNSYSNFNKFYSGARKERIKKARFDKLSTVVFVSEDSKRSFIEVFGEKYHMEVIYNIIDRKGVLSKAKEFEVKKQSKEILIVSLGSLYPVKGFDKLIEAASDLLKENDRVRLMILGDGPLRKQLQEQIDALQLNEKITLEGFKPNPYPYLAAADIFCMSSISEALPTALCEAMILGKPTLVTDCDGCREIVAGGKYGIMVKGYPFDIYQGLLKMSSDTEIRKFYSLKSIERASGFDDEEILKKVYHLIDK</sequence>
<protein>
    <submittedName>
        <fullName evidence="3">Glycosyltransferase</fullName>
        <ecNumber evidence="3">2.4.-.-</ecNumber>
    </submittedName>
</protein>
<dbReference type="Pfam" id="PF13439">
    <property type="entry name" value="Glyco_transf_4"/>
    <property type="match status" value="1"/>
</dbReference>
<feature type="domain" description="Glycosyl transferase family 1" evidence="1">
    <location>
        <begin position="197"/>
        <end position="350"/>
    </location>
</feature>
<dbReference type="InterPro" id="IPR001296">
    <property type="entry name" value="Glyco_trans_1"/>
</dbReference>
<dbReference type="RefSeq" id="WP_317488127.1">
    <property type="nucleotide sequence ID" value="NZ_CP136051.1"/>
</dbReference>
<accession>A0ABZ0ILI0</accession>
<gene>
    <name evidence="3" type="ORF">RT717_20000</name>
</gene>
<dbReference type="GO" id="GO:0016757">
    <property type="term" value="F:glycosyltransferase activity"/>
    <property type="evidence" value="ECO:0007669"/>
    <property type="project" value="UniProtKB-KW"/>
</dbReference>
<dbReference type="InterPro" id="IPR028098">
    <property type="entry name" value="Glyco_trans_4-like_N"/>
</dbReference>
<dbReference type="SUPFAM" id="SSF53756">
    <property type="entry name" value="UDP-Glycosyltransferase/glycogen phosphorylase"/>
    <property type="match status" value="1"/>
</dbReference>
<dbReference type="Proteomes" id="UP001302349">
    <property type="component" value="Chromosome"/>
</dbReference>
<keyword evidence="4" id="KW-1185">Reference proteome</keyword>
<evidence type="ECO:0000259" key="1">
    <source>
        <dbReference type="Pfam" id="PF00534"/>
    </source>
</evidence>
<dbReference type="Pfam" id="PF00534">
    <property type="entry name" value="Glycos_transf_1"/>
    <property type="match status" value="1"/>
</dbReference>
<organism evidence="3 4">
    <name type="scientific">Imperialibacter roseus</name>
    <dbReference type="NCBI Taxonomy" id="1324217"/>
    <lineage>
        <taxon>Bacteria</taxon>
        <taxon>Pseudomonadati</taxon>
        <taxon>Bacteroidota</taxon>
        <taxon>Cytophagia</taxon>
        <taxon>Cytophagales</taxon>
        <taxon>Flammeovirgaceae</taxon>
        <taxon>Imperialibacter</taxon>
    </lineage>
</organism>
<name>A0ABZ0ILI0_9BACT</name>
<dbReference type="EMBL" id="CP136051">
    <property type="protein sequence ID" value="WOK05367.1"/>
    <property type="molecule type" value="Genomic_DNA"/>
</dbReference>
<evidence type="ECO:0000313" key="4">
    <source>
        <dbReference type="Proteomes" id="UP001302349"/>
    </source>
</evidence>
<evidence type="ECO:0000313" key="3">
    <source>
        <dbReference type="EMBL" id="WOK05367.1"/>
    </source>
</evidence>
<feature type="domain" description="Glycosyltransferase subfamily 4-like N-terminal" evidence="2">
    <location>
        <begin position="18"/>
        <end position="188"/>
    </location>
</feature>
<keyword evidence="3" id="KW-0328">Glycosyltransferase</keyword>
<reference evidence="3 4" key="1">
    <citation type="journal article" date="2023" name="Microbiol. Resour. Announc.">
        <title>Complete Genome Sequence of Imperialibacter roseus strain P4T.</title>
        <authorList>
            <person name="Tizabi D.R."/>
            <person name="Bachvaroff T."/>
            <person name="Hill R.T."/>
        </authorList>
    </citation>
    <scope>NUCLEOTIDE SEQUENCE [LARGE SCALE GENOMIC DNA]</scope>
    <source>
        <strain evidence="3 4">P4T</strain>
    </source>
</reference>